<dbReference type="Pfam" id="PF02098">
    <property type="entry name" value="His_binding"/>
    <property type="match status" value="1"/>
</dbReference>
<proteinExistence type="evidence at transcript level"/>
<feature type="signal peptide" evidence="1">
    <location>
        <begin position="1"/>
        <end position="17"/>
    </location>
</feature>
<dbReference type="InterPro" id="IPR002970">
    <property type="entry name" value="Tick_his-bd"/>
</dbReference>
<dbReference type="InterPro" id="IPR012674">
    <property type="entry name" value="Calycin"/>
</dbReference>
<dbReference type="GO" id="GO:0030682">
    <property type="term" value="P:symbiont-mediated perturbation of host defenses"/>
    <property type="evidence" value="ECO:0007669"/>
    <property type="project" value="InterPro"/>
</dbReference>
<keyword evidence="1" id="KW-0732">Signal</keyword>
<dbReference type="SUPFAM" id="SSF50814">
    <property type="entry name" value="Lipocalins"/>
    <property type="match status" value="1"/>
</dbReference>
<reference evidence="2" key="1">
    <citation type="submission" date="2012-12" db="EMBL/GenBank/DDBJ databases">
        <title>Identification and characterization of a phenylalanine ammonia-lyase gene family in Isatis indigotica Fort.</title>
        <authorList>
            <person name="Liu Q."/>
            <person name="Chen J."/>
            <person name="Zhou X."/>
            <person name="Di P."/>
            <person name="Xiao Y."/>
            <person name="Xuan H."/>
            <person name="Zhang L."/>
            <person name="Chen W."/>
        </authorList>
    </citation>
    <scope>NUCLEOTIDE SEQUENCE</scope>
    <source>
        <tissue evidence="2">Salivary gland</tissue>
    </source>
</reference>
<accession>A0A0K8RI74</accession>
<sequence>MLALACVVAALLTSCDARLSREKRKELEAKSHNNTWLLFSERHTYHLLYRSNENDSFYGGNAPCVHIAFQRCYPGGLETWNQLFFKREEKYDLYTEKYIWTHMEKFRTSFADYDKVTFEYHLPEKYGEEDFLLLFTDYKTCFTLERLADKVRQVWMIDTKNETGINATCHSAYEGVFKEKGDSGENTRYYIYNETICK</sequence>
<dbReference type="Gene3D" id="2.40.128.20">
    <property type="match status" value="1"/>
</dbReference>
<dbReference type="GO" id="GO:0043176">
    <property type="term" value="F:amine binding"/>
    <property type="evidence" value="ECO:0007669"/>
    <property type="project" value="InterPro"/>
</dbReference>
<dbReference type="EMBL" id="GADI01003619">
    <property type="protein sequence ID" value="JAA70189.1"/>
    <property type="molecule type" value="mRNA"/>
</dbReference>
<feature type="chain" id="PRO_5005517729" evidence="1">
    <location>
        <begin position="18"/>
        <end position="198"/>
    </location>
</feature>
<dbReference type="AlphaFoldDB" id="A0A0K8RI74"/>
<evidence type="ECO:0000256" key="1">
    <source>
        <dbReference type="SAM" id="SignalP"/>
    </source>
</evidence>
<organism evidence="2">
    <name type="scientific">Ixodes ricinus</name>
    <name type="common">Common tick</name>
    <name type="synonym">Acarus ricinus</name>
    <dbReference type="NCBI Taxonomy" id="34613"/>
    <lineage>
        <taxon>Eukaryota</taxon>
        <taxon>Metazoa</taxon>
        <taxon>Ecdysozoa</taxon>
        <taxon>Arthropoda</taxon>
        <taxon>Chelicerata</taxon>
        <taxon>Arachnida</taxon>
        <taxon>Acari</taxon>
        <taxon>Parasitiformes</taxon>
        <taxon>Ixodida</taxon>
        <taxon>Ixodoidea</taxon>
        <taxon>Ixodidae</taxon>
        <taxon>Ixodinae</taxon>
        <taxon>Ixodes</taxon>
    </lineage>
</organism>
<evidence type="ECO:0000313" key="2">
    <source>
        <dbReference type="EMBL" id="JAA70189.1"/>
    </source>
</evidence>
<name>A0A0K8RI74_IXORI</name>
<protein>
    <submittedName>
        <fullName evidence="2">Putative salivary lipocalin</fullName>
    </submittedName>
</protein>